<reference evidence="1" key="1">
    <citation type="journal article" date="2021" name="Nat. Commun.">
        <title>Genetic determinants of endophytism in the Arabidopsis root mycobiome.</title>
        <authorList>
            <person name="Mesny F."/>
            <person name="Miyauchi S."/>
            <person name="Thiergart T."/>
            <person name="Pickel B."/>
            <person name="Atanasova L."/>
            <person name="Karlsson M."/>
            <person name="Huettel B."/>
            <person name="Barry K.W."/>
            <person name="Haridas S."/>
            <person name="Chen C."/>
            <person name="Bauer D."/>
            <person name="Andreopoulos W."/>
            <person name="Pangilinan J."/>
            <person name="LaButti K."/>
            <person name="Riley R."/>
            <person name="Lipzen A."/>
            <person name="Clum A."/>
            <person name="Drula E."/>
            <person name="Henrissat B."/>
            <person name="Kohler A."/>
            <person name="Grigoriev I.V."/>
            <person name="Martin F.M."/>
            <person name="Hacquard S."/>
        </authorList>
    </citation>
    <scope>NUCLEOTIDE SEQUENCE</scope>
    <source>
        <strain evidence="1">MPI-CAGE-CH-0230</strain>
    </source>
</reference>
<accession>A0A9P9BS82</accession>
<name>A0A9P9BS82_9PEZI</name>
<dbReference type="GeneID" id="70183293"/>
<protein>
    <submittedName>
        <fullName evidence="1">Uncharacterized protein</fullName>
    </submittedName>
</protein>
<dbReference type="AlphaFoldDB" id="A0A9P9BS82"/>
<evidence type="ECO:0000313" key="2">
    <source>
        <dbReference type="Proteomes" id="UP000756346"/>
    </source>
</evidence>
<comment type="caution">
    <text evidence="1">The sequence shown here is derived from an EMBL/GenBank/DDBJ whole genome shotgun (WGS) entry which is preliminary data.</text>
</comment>
<organism evidence="1 2">
    <name type="scientific">Microdochium trichocladiopsis</name>
    <dbReference type="NCBI Taxonomy" id="1682393"/>
    <lineage>
        <taxon>Eukaryota</taxon>
        <taxon>Fungi</taxon>
        <taxon>Dikarya</taxon>
        <taxon>Ascomycota</taxon>
        <taxon>Pezizomycotina</taxon>
        <taxon>Sordariomycetes</taxon>
        <taxon>Xylariomycetidae</taxon>
        <taxon>Xylariales</taxon>
        <taxon>Microdochiaceae</taxon>
        <taxon>Microdochium</taxon>
    </lineage>
</organism>
<dbReference type="EMBL" id="JAGTJQ010000004">
    <property type="protein sequence ID" value="KAH7033580.1"/>
    <property type="molecule type" value="Genomic_DNA"/>
</dbReference>
<keyword evidence="2" id="KW-1185">Reference proteome</keyword>
<dbReference type="RefSeq" id="XP_046014412.1">
    <property type="nucleotide sequence ID" value="XM_046153747.1"/>
</dbReference>
<sequence>MVLLSRGRKGPFVHWLSRLAAAAEVVSQSRLSVVSCFGDLAVRPAVLGLASSPPGCPWDLCVIASGLLQWGCNWFQPLPRCSIGRAS</sequence>
<gene>
    <name evidence="1" type="ORF">B0I36DRAFT_321706</name>
</gene>
<proteinExistence type="predicted"/>
<dbReference type="Proteomes" id="UP000756346">
    <property type="component" value="Unassembled WGS sequence"/>
</dbReference>
<evidence type="ECO:0000313" key="1">
    <source>
        <dbReference type="EMBL" id="KAH7033580.1"/>
    </source>
</evidence>